<keyword evidence="2" id="KW-0812">Transmembrane</keyword>
<keyword evidence="5" id="KW-1185">Reference proteome</keyword>
<feature type="compositionally biased region" description="Polar residues" evidence="1">
    <location>
        <begin position="287"/>
        <end position="296"/>
    </location>
</feature>
<dbReference type="Proteomes" id="UP000243250">
    <property type="component" value="Unassembled WGS sequence"/>
</dbReference>
<keyword evidence="2" id="KW-1133">Transmembrane helix</keyword>
<feature type="domain" description="DUF7847" evidence="3">
    <location>
        <begin position="1"/>
        <end position="269"/>
    </location>
</feature>
<feature type="region of interest" description="Disordered" evidence="1">
    <location>
        <begin position="270"/>
        <end position="296"/>
    </location>
</feature>
<reference evidence="5" key="1">
    <citation type="submission" date="2016-10" db="EMBL/GenBank/DDBJ databases">
        <authorList>
            <person name="Varghese N."/>
            <person name="Submissions S."/>
        </authorList>
    </citation>
    <scope>NUCLEOTIDE SEQUENCE [LARGE SCALE GENOMIC DNA]</scope>
    <source>
        <strain evidence="5">CGMCC 1.8711</strain>
    </source>
</reference>
<dbReference type="OrthoDB" id="241125at2157"/>
<feature type="transmembrane region" description="Helical" evidence="2">
    <location>
        <begin position="130"/>
        <end position="158"/>
    </location>
</feature>
<gene>
    <name evidence="4" type="ORF">SAMN04488124_1641</name>
</gene>
<dbReference type="RefSeq" id="WP_089879020.1">
    <property type="nucleotide sequence ID" value="NZ_FOYS01000002.1"/>
</dbReference>
<dbReference type="EMBL" id="FOYS01000002">
    <property type="protein sequence ID" value="SFR46679.1"/>
    <property type="molecule type" value="Genomic_DNA"/>
</dbReference>
<feature type="transmembrane region" description="Helical" evidence="2">
    <location>
        <begin position="20"/>
        <end position="42"/>
    </location>
</feature>
<dbReference type="STRING" id="555875.SAMN04488124_1641"/>
<name>A0A1I6GX81_9EURY</name>
<dbReference type="AlphaFoldDB" id="A0A1I6GX81"/>
<keyword evidence="2" id="KW-0472">Membrane</keyword>
<feature type="transmembrane region" description="Helical" evidence="2">
    <location>
        <begin position="89"/>
        <end position="118"/>
    </location>
</feature>
<evidence type="ECO:0000313" key="4">
    <source>
        <dbReference type="EMBL" id="SFR46679.1"/>
    </source>
</evidence>
<proteinExistence type="predicted"/>
<protein>
    <recommendedName>
        <fullName evidence="3">DUF7847 domain-containing protein</fullName>
    </recommendedName>
</protein>
<evidence type="ECO:0000259" key="3">
    <source>
        <dbReference type="Pfam" id="PF25231"/>
    </source>
</evidence>
<feature type="transmembrane region" description="Helical" evidence="2">
    <location>
        <begin position="178"/>
        <end position="205"/>
    </location>
</feature>
<dbReference type="Pfam" id="PF25231">
    <property type="entry name" value="DUF7847"/>
    <property type="match status" value="1"/>
</dbReference>
<feature type="transmembrane region" description="Helical" evidence="2">
    <location>
        <begin position="48"/>
        <end position="68"/>
    </location>
</feature>
<evidence type="ECO:0000313" key="5">
    <source>
        <dbReference type="Proteomes" id="UP000243250"/>
    </source>
</evidence>
<organism evidence="4 5">
    <name type="scientific">Halogeometricum limi</name>
    <dbReference type="NCBI Taxonomy" id="555875"/>
    <lineage>
        <taxon>Archaea</taxon>
        <taxon>Methanobacteriati</taxon>
        <taxon>Methanobacteriota</taxon>
        <taxon>Stenosarchaea group</taxon>
        <taxon>Halobacteria</taxon>
        <taxon>Halobacteriales</taxon>
        <taxon>Haloferacaceae</taxon>
        <taxon>Halogeometricum</taxon>
    </lineage>
</organism>
<accession>A0A1I6GX81</accession>
<sequence length="296" mass="30854">MAALQSLRTALGSLGRNPVLFLGGLAYALVILPQTATQLAGIPVAPTLLQILTFFVTPFFLAGVIGMAGEALNGDTSLPTLRRVGKNRYVPLLVANFVEFVLVLAIAIVGLIVVAISFVLASTSGAPGPVLAAVVGLVVLVALAISFFIQFFPVAIALGDADAIGGFKESVGLVRRNLLSTLGYSVISLVVTVVTIVPTVGATLYPVLSNVDQLQEMQQSGMDQAAASQMAAFQLSTTEVVLVSAISLATTMLLFTFQQTYATAFYRAHRPRTDDGDSPAESDVRTSDTGASANSF</sequence>
<dbReference type="InterPro" id="IPR057169">
    <property type="entry name" value="DUF7847"/>
</dbReference>
<feature type="transmembrane region" description="Helical" evidence="2">
    <location>
        <begin position="240"/>
        <end position="257"/>
    </location>
</feature>
<evidence type="ECO:0000256" key="2">
    <source>
        <dbReference type="SAM" id="Phobius"/>
    </source>
</evidence>
<evidence type="ECO:0000256" key="1">
    <source>
        <dbReference type="SAM" id="MobiDB-lite"/>
    </source>
</evidence>